<evidence type="ECO:0000256" key="1">
    <source>
        <dbReference type="ARBA" id="ARBA00006817"/>
    </source>
</evidence>
<dbReference type="RefSeq" id="WP_162384284.1">
    <property type="nucleotide sequence ID" value="NZ_CP045997.1"/>
</dbReference>
<evidence type="ECO:0000259" key="2">
    <source>
        <dbReference type="Pfam" id="PF08327"/>
    </source>
</evidence>
<dbReference type="KEGG" id="senf:GJR95_01965"/>
<protein>
    <submittedName>
        <fullName evidence="3">SRPBCC domain-containing protein</fullName>
    </submittedName>
</protein>
<organism evidence="3 4">
    <name type="scientific">Spirosoma endbachense</name>
    <dbReference type="NCBI Taxonomy" id="2666025"/>
    <lineage>
        <taxon>Bacteria</taxon>
        <taxon>Pseudomonadati</taxon>
        <taxon>Bacteroidota</taxon>
        <taxon>Cytophagia</taxon>
        <taxon>Cytophagales</taxon>
        <taxon>Cytophagaceae</taxon>
        <taxon>Spirosoma</taxon>
    </lineage>
</organism>
<evidence type="ECO:0000313" key="4">
    <source>
        <dbReference type="Proteomes" id="UP000464577"/>
    </source>
</evidence>
<name>A0A6P1VMQ5_9BACT</name>
<reference evidence="3 4" key="1">
    <citation type="submission" date="2019-11" db="EMBL/GenBank/DDBJ databases">
        <title>Spirosoma endbachense sp. nov., isolated from a natural salt meadow.</title>
        <authorList>
            <person name="Rojas J."/>
            <person name="Ambika Manirajan B."/>
            <person name="Ratering S."/>
            <person name="Suarez C."/>
            <person name="Geissler-Plaum R."/>
            <person name="Schnell S."/>
        </authorList>
    </citation>
    <scope>NUCLEOTIDE SEQUENCE [LARGE SCALE GENOMIC DNA]</scope>
    <source>
        <strain evidence="3 4">I-24</strain>
    </source>
</reference>
<dbReference type="Proteomes" id="UP000464577">
    <property type="component" value="Chromosome"/>
</dbReference>
<dbReference type="InterPro" id="IPR013538">
    <property type="entry name" value="ASHA1/2-like_C"/>
</dbReference>
<evidence type="ECO:0000313" key="3">
    <source>
        <dbReference type="EMBL" id="QHV93864.1"/>
    </source>
</evidence>
<keyword evidence="4" id="KW-1185">Reference proteome</keyword>
<comment type="similarity">
    <text evidence="1">Belongs to the AHA1 family.</text>
</comment>
<dbReference type="CDD" id="cd07814">
    <property type="entry name" value="SRPBCC_CalC_Aha1-like"/>
    <property type="match status" value="1"/>
</dbReference>
<sequence length="148" mass="17158">MMDKFSTAITINSEPAGVWAALTKPELMATWLGEPETKIEIDTEWKINSPIFIRGFHHVKFETKGIVLQYDTERKLRYSHLSSVSRLPDKPENYSILEFTLTPIDKQTLLTLTIENFPTESIQKHLEFYWRTTVLLIKKSVEEPADCV</sequence>
<dbReference type="Gene3D" id="3.30.530.20">
    <property type="match status" value="1"/>
</dbReference>
<dbReference type="EMBL" id="CP045997">
    <property type="protein sequence ID" value="QHV93864.1"/>
    <property type="molecule type" value="Genomic_DNA"/>
</dbReference>
<dbReference type="InterPro" id="IPR023393">
    <property type="entry name" value="START-like_dom_sf"/>
</dbReference>
<dbReference type="SUPFAM" id="SSF55961">
    <property type="entry name" value="Bet v1-like"/>
    <property type="match status" value="1"/>
</dbReference>
<accession>A0A6P1VMQ5</accession>
<dbReference type="AlphaFoldDB" id="A0A6P1VMQ5"/>
<proteinExistence type="inferred from homology"/>
<gene>
    <name evidence="3" type="ORF">GJR95_01965</name>
</gene>
<feature type="domain" description="Activator of Hsp90 ATPase homologue 1/2-like C-terminal" evidence="2">
    <location>
        <begin position="14"/>
        <end position="134"/>
    </location>
</feature>
<dbReference type="Pfam" id="PF08327">
    <property type="entry name" value="AHSA1"/>
    <property type="match status" value="1"/>
</dbReference>